<dbReference type="InterPro" id="IPR012341">
    <property type="entry name" value="6hp_glycosidase-like_sf"/>
</dbReference>
<protein>
    <submittedName>
        <fullName evidence="2">Rhamnogalacturonyl hydrolase YesR</fullName>
    </submittedName>
</protein>
<reference evidence="2 3" key="1">
    <citation type="submission" date="2019-06" db="EMBL/GenBank/DDBJ databases">
        <title>Sequencing the genomes of 1000 actinobacteria strains.</title>
        <authorList>
            <person name="Klenk H.-P."/>
        </authorList>
    </citation>
    <scope>NUCLEOTIDE SEQUENCE [LARGE SCALE GENOMIC DNA]</scope>
    <source>
        <strain evidence="2 3">DSM 8251</strain>
    </source>
</reference>
<keyword evidence="1 2" id="KW-0378">Hydrolase</keyword>
<dbReference type="InterPro" id="IPR052043">
    <property type="entry name" value="PolySaccharide_Degr_Enz"/>
</dbReference>
<dbReference type="RefSeq" id="WP_142094240.1">
    <property type="nucleotide sequence ID" value="NZ_BAAAMD010000002.1"/>
</dbReference>
<dbReference type="SUPFAM" id="SSF48208">
    <property type="entry name" value="Six-hairpin glycosidases"/>
    <property type="match status" value="1"/>
</dbReference>
<dbReference type="Proteomes" id="UP000316196">
    <property type="component" value="Unassembled WGS sequence"/>
</dbReference>
<dbReference type="Pfam" id="PF07470">
    <property type="entry name" value="Glyco_hydro_88"/>
    <property type="match status" value="1"/>
</dbReference>
<keyword evidence="3" id="KW-1185">Reference proteome</keyword>
<evidence type="ECO:0000313" key="2">
    <source>
        <dbReference type="EMBL" id="TQL58458.1"/>
    </source>
</evidence>
<dbReference type="GO" id="GO:0005975">
    <property type="term" value="P:carbohydrate metabolic process"/>
    <property type="evidence" value="ECO:0007669"/>
    <property type="project" value="InterPro"/>
</dbReference>
<gene>
    <name evidence="2" type="ORF">FB460_2321</name>
</gene>
<organism evidence="2 3">
    <name type="scientific">Propioniferax innocua</name>
    <dbReference type="NCBI Taxonomy" id="1753"/>
    <lineage>
        <taxon>Bacteria</taxon>
        <taxon>Bacillati</taxon>
        <taxon>Actinomycetota</taxon>
        <taxon>Actinomycetes</taxon>
        <taxon>Propionibacteriales</taxon>
        <taxon>Propionibacteriaceae</taxon>
        <taxon>Propioniferax</taxon>
    </lineage>
</organism>
<sequence length="354" mass="38526">MNDPLERISLVADTVCAWELRTGRYSPWTWGPALFGAAALDAAAAGPNHDRHVAWATGWVDHHLARGTVTDTSDRVTPGLVAAGLHARGAASRHREVCERIAAYVRDEPRMDAEMTNHLGGSMIGRLYPKSVWVDSLMMFGVFAARWGRASGDAELLRIAASQPAAYASVLQHPSGLWHHSWWRRGRRPVPEGVFWGRGNGWVVAALPLIMEELMAAGGFDQEVETIAHILRRTSDAIAPLQRHDGWFATLLDEPERAEASVTSLVAAGWLHGVALGVLDPSYREPALQALRAVDATIQWRVGPDGMRQWSLPGISGPTIPVPGVGRQAYQVVPMGRDHSHGLAAQMWAALRAG</sequence>
<dbReference type="EMBL" id="VFOR01000002">
    <property type="protein sequence ID" value="TQL58458.1"/>
    <property type="molecule type" value="Genomic_DNA"/>
</dbReference>
<name>A0A542ZDS1_9ACTN</name>
<comment type="caution">
    <text evidence="2">The sequence shown here is derived from an EMBL/GenBank/DDBJ whole genome shotgun (WGS) entry which is preliminary data.</text>
</comment>
<dbReference type="GO" id="GO:0016787">
    <property type="term" value="F:hydrolase activity"/>
    <property type="evidence" value="ECO:0007669"/>
    <property type="project" value="UniProtKB-KW"/>
</dbReference>
<dbReference type="PANTHER" id="PTHR33886">
    <property type="entry name" value="UNSATURATED RHAMNOGALACTURONAN HYDROLASE (EUROFUNG)"/>
    <property type="match status" value="1"/>
</dbReference>
<proteinExistence type="predicted"/>
<dbReference type="AlphaFoldDB" id="A0A542ZDS1"/>
<dbReference type="PANTHER" id="PTHR33886:SF8">
    <property type="entry name" value="UNSATURATED RHAMNOGALACTURONAN HYDROLASE (EUROFUNG)"/>
    <property type="match status" value="1"/>
</dbReference>
<accession>A0A542ZDS1</accession>
<evidence type="ECO:0000313" key="3">
    <source>
        <dbReference type="Proteomes" id="UP000316196"/>
    </source>
</evidence>
<dbReference type="InterPro" id="IPR010905">
    <property type="entry name" value="Glyco_hydro_88"/>
</dbReference>
<dbReference type="InterPro" id="IPR008928">
    <property type="entry name" value="6-hairpin_glycosidase_sf"/>
</dbReference>
<evidence type="ECO:0000256" key="1">
    <source>
        <dbReference type="ARBA" id="ARBA00022801"/>
    </source>
</evidence>
<dbReference type="OrthoDB" id="258246at2"/>
<dbReference type="Gene3D" id="1.50.10.10">
    <property type="match status" value="1"/>
</dbReference>